<feature type="compositionally biased region" description="Basic and acidic residues" evidence="1">
    <location>
        <begin position="310"/>
        <end position="319"/>
    </location>
</feature>
<feature type="compositionally biased region" description="Low complexity" evidence="1">
    <location>
        <begin position="216"/>
        <end position="233"/>
    </location>
</feature>
<evidence type="ECO:0000313" key="7">
    <source>
        <dbReference type="EMBL" id="CAF3993091.1"/>
    </source>
</evidence>
<feature type="region of interest" description="Disordered" evidence="1">
    <location>
        <begin position="307"/>
        <end position="336"/>
    </location>
</feature>
<evidence type="ECO:0000313" key="10">
    <source>
        <dbReference type="Proteomes" id="UP000663887"/>
    </source>
</evidence>
<sequence length="336" mass="37436">MASKAAPTATAIRRGNSIHSSLGTIAPLNTPTRRFYGSQDQGLGHTPGVPNPNIYVVQPFKNASLPKDLVYAKKNAPNPGEGLLNSTMELINHFTSCYEAVKHQLQDEHIKGRESLLNSRPLTVSGTHDTASTSVLNRPAKQARLRPLILHQNQQSREDNQGPFIRDCVGITPVPETKVDDLTKIYDEKLRLLRTLKPELFDSQGNLISRNPPRTYSYSQASEPSSKKSAASSFRTPHNTLLTNENIPFDERRTFLTEFTNEEEDNEINEDEKRTISLASIQPTNSLNEIMKNNYVLKVLEIKTMTNTSSKRDRAKSASDKGSYYSHKGNATAKST</sequence>
<dbReference type="Proteomes" id="UP000676336">
    <property type="component" value="Unassembled WGS sequence"/>
</dbReference>
<gene>
    <name evidence="2" type="ORF">CJN711_LOCUS23991</name>
    <name evidence="4" type="ORF">MBJ925_LOCUS23911</name>
    <name evidence="8" type="ORF">OVN521_LOCUS19221</name>
    <name evidence="6" type="ORF">SMN809_LOCUS9247</name>
    <name evidence="7" type="ORF">UXM345_LOCUS15721</name>
    <name evidence="3" type="ORF">WKI299_LOCUS18467</name>
    <name evidence="5" type="ORF">XDN619_LOCUS25042</name>
</gene>
<dbReference type="Proteomes" id="UP000663887">
    <property type="component" value="Unassembled WGS sequence"/>
</dbReference>
<reference evidence="5" key="1">
    <citation type="submission" date="2021-02" db="EMBL/GenBank/DDBJ databases">
        <authorList>
            <person name="Nowell W R."/>
        </authorList>
    </citation>
    <scope>NUCLEOTIDE SEQUENCE</scope>
</reference>
<evidence type="ECO:0000313" key="8">
    <source>
        <dbReference type="EMBL" id="CAF4071472.1"/>
    </source>
</evidence>
<accession>A0A816W450</accession>
<comment type="caution">
    <text evidence="5">The sequence shown here is derived from an EMBL/GenBank/DDBJ whole genome shotgun (WGS) entry which is preliminary data.</text>
</comment>
<feature type="region of interest" description="Disordered" evidence="1">
    <location>
        <begin position="21"/>
        <end position="50"/>
    </location>
</feature>
<keyword evidence="9" id="KW-1185">Reference proteome</keyword>
<dbReference type="Proteomes" id="UP000663824">
    <property type="component" value="Unassembled WGS sequence"/>
</dbReference>
<dbReference type="AlphaFoldDB" id="A0A816W450"/>
<dbReference type="EMBL" id="CAJNRF010007526">
    <property type="protein sequence ID" value="CAF2092406.1"/>
    <property type="molecule type" value="Genomic_DNA"/>
</dbReference>
<organism evidence="5 10">
    <name type="scientific">Rotaria magnacalcarata</name>
    <dbReference type="NCBI Taxonomy" id="392030"/>
    <lineage>
        <taxon>Eukaryota</taxon>
        <taxon>Metazoa</taxon>
        <taxon>Spiralia</taxon>
        <taxon>Gnathifera</taxon>
        <taxon>Rotifera</taxon>
        <taxon>Eurotatoria</taxon>
        <taxon>Bdelloidea</taxon>
        <taxon>Philodinida</taxon>
        <taxon>Philodinidae</taxon>
        <taxon>Rotaria</taxon>
    </lineage>
</organism>
<dbReference type="EMBL" id="CAJOBI010002960">
    <property type="protein sequence ID" value="CAF3950984.1"/>
    <property type="molecule type" value="Genomic_DNA"/>
</dbReference>
<feature type="region of interest" description="Disordered" evidence="1">
    <location>
        <begin position="203"/>
        <end position="241"/>
    </location>
</feature>
<evidence type="ECO:0000313" key="3">
    <source>
        <dbReference type="EMBL" id="CAF2092406.1"/>
    </source>
</evidence>
<dbReference type="Proteomes" id="UP000663855">
    <property type="component" value="Unassembled WGS sequence"/>
</dbReference>
<dbReference type="EMBL" id="CAJNRG010011451">
    <property type="protein sequence ID" value="CAF2132672.1"/>
    <property type="molecule type" value="Genomic_DNA"/>
</dbReference>
<dbReference type="Proteomes" id="UP000663856">
    <property type="component" value="Unassembled WGS sequence"/>
</dbReference>
<evidence type="ECO:0000256" key="1">
    <source>
        <dbReference type="SAM" id="MobiDB-lite"/>
    </source>
</evidence>
<proteinExistence type="predicted"/>
<dbReference type="EMBL" id="CAJOBF010001893">
    <property type="protein sequence ID" value="CAF3993091.1"/>
    <property type="molecule type" value="Genomic_DNA"/>
</dbReference>
<name>A0A816W450_9BILA</name>
<dbReference type="Proteomes" id="UP000663842">
    <property type="component" value="Unassembled WGS sequence"/>
</dbReference>
<dbReference type="EMBL" id="CAJOBG010003598">
    <property type="protein sequence ID" value="CAF4071472.1"/>
    <property type="molecule type" value="Genomic_DNA"/>
</dbReference>
<feature type="compositionally biased region" description="Polar residues" evidence="1">
    <location>
        <begin position="203"/>
        <end position="214"/>
    </location>
</feature>
<evidence type="ECO:0000313" key="4">
    <source>
        <dbReference type="EMBL" id="CAF2109430.1"/>
    </source>
</evidence>
<evidence type="ECO:0000313" key="6">
    <source>
        <dbReference type="EMBL" id="CAF3950984.1"/>
    </source>
</evidence>
<dbReference type="EMBL" id="CAJNRE010012331">
    <property type="protein sequence ID" value="CAF2109430.1"/>
    <property type="molecule type" value="Genomic_DNA"/>
</dbReference>
<evidence type="ECO:0000313" key="5">
    <source>
        <dbReference type="EMBL" id="CAF2132672.1"/>
    </source>
</evidence>
<dbReference type="Proteomes" id="UP000663866">
    <property type="component" value="Unassembled WGS sequence"/>
</dbReference>
<dbReference type="EMBL" id="CAJNOV010011129">
    <property type="protein sequence ID" value="CAF1439085.1"/>
    <property type="molecule type" value="Genomic_DNA"/>
</dbReference>
<evidence type="ECO:0000313" key="9">
    <source>
        <dbReference type="Proteomes" id="UP000663866"/>
    </source>
</evidence>
<evidence type="ECO:0000313" key="2">
    <source>
        <dbReference type="EMBL" id="CAF1439085.1"/>
    </source>
</evidence>
<protein>
    <submittedName>
        <fullName evidence="5">Uncharacterized protein</fullName>
    </submittedName>
</protein>
<feature type="compositionally biased region" description="Polar residues" evidence="1">
    <location>
        <begin position="21"/>
        <end position="32"/>
    </location>
</feature>